<dbReference type="NCBIfam" id="TIGR00524">
    <property type="entry name" value="eIF-2B_rel"/>
    <property type="match status" value="1"/>
</dbReference>
<evidence type="ECO:0000313" key="5">
    <source>
        <dbReference type="Proteomes" id="UP000789706"/>
    </source>
</evidence>
<reference evidence="4" key="1">
    <citation type="submission" date="2021-06" db="EMBL/GenBank/DDBJ databases">
        <authorList>
            <person name="Kallberg Y."/>
            <person name="Tangrot J."/>
            <person name="Rosling A."/>
        </authorList>
    </citation>
    <scope>NUCLEOTIDE SEQUENCE</scope>
    <source>
        <strain evidence="4">AZ414A</strain>
    </source>
</reference>
<dbReference type="Gene3D" id="1.20.120.420">
    <property type="entry name" value="translation initiation factor eif-2b, domain 1"/>
    <property type="match status" value="1"/>
</dbReference>
<evidence type="ECO:0000313" key="4">
    <source>
        <dbReference type="EMBL" id="CAG8531923.1"/>
    </source>
</evidence>
<keyword evidence="2 3" id="KW-0413">Isomerase</keyword>
<comment type="subcellular location">
    <subcellularLocation>
        <location evidence="3">Cytoplasm</location>
    </subcellularLocation>
    <subcellularLocation>
        <location evidence="3">Nucleus</location>
    </subcellularLocation>
</comment>
<dbReference type="NCBIfam" id="TIGR00512">
    <property type="entry name" value="salvage_mtnA"/>
    <property type="match status" value="1"/>
</dbReference>
<comment type="caution">
    <text evidence="4">The sequence shown here is derived from an EMBL/GenBank/DDBJ whole genome shotgun (WGS) entry which is preliminary data.</text>
</comment>
<name>A0A9N9FFC6_9GLOM</name>
<dbReference type="PANTHER" id="PTHR43475:SF1">
    <property type="entry name" value="METHYLTHIORIBOSE-1-PHOSPHATE ISOMERASE"/>
    <property type="match status" value="1"/>
</dbReference>
<comment type="similarity">
    <text evidence="3">Belongs to the eIF-2B alpha/beta/delta subunits family. MtnA subfamily.</text>
</comment>
<gene>
    <name evidence="3" type="primary">MRI1</name>
    <name evidence="4" type="ORF">DEBURN_LOCUS6183</name>
</gene>
<dbReference type="OrthoDB" id="2461at2759"/>
<dbReference type="InterPro" id="IPR005251">
    <property type="entry name" value="IF-M1Pi"/>
</dbReference>
<protein>
    <recommendedName>
        <fullName evidence="3">Methylthioribose-1-phosphate isomerase</fullName>
        <shortName evidence="3">M1Pi</shortName>
        <shortName evidence="3">MTR-1-P isomerase</shortName>
        <ecNumber evidence="3">5.3.1.23</ecNumber>
    </recommendedName>
    <alternativeName>
        <fullName evidence="3">S-methyl-5-thioribose-1-phosphate isomerase</fullName>
    </alternativeName>
    <alternativeName>
        <fullName evidence="3">Translation initiation factor eIF-2B subunit alpha/beta/delta-like protein</fullName>
    </alternativeName>
</protein>
<dbReference type="Proteomes" id="UP000789706">
    <property type="component" value="Unassembled WGS sequence"/>
</dbReference>
<keyword evidence="1 3" id="KW-0486">Methionine biosynthesis</keyword>
<dbReference type="Pfam" id="PF01008">
    <property type="entry name" value="IF-2B"/>
    <property type="match status" value="2"/>
</dbReference>
<organism evidence="4 5">
    <name type="scientific">Diversispora eburnea</name>
    <dbReference type="NCBI Taxonomy" id="1213867"/>
    <lineage>
        <taxon>Eukaryota</taxon>
        <taxon>Fungi</taxon>
        <taxon>Fungi incertae sedis</taxon>
        <taxon>Mucoromycota</taxon>
        <taxon>Glomeromycotina</taxon>
        <taxon>Glomeromycetes</taxon>
        <taxon>Diversisporales</taxon>
        <taxon>Diversisporaceae</taxon>
        <taxon>Diversispora</taxon>
    </lineage>
</organism>
<dbReference type="HAMAP" id="MF_01678">
    <property type="entry name" value="Salvage_MtnA"/>
    <property type="match status" value="1"/>
</dbReference>
<accession>A0A9N9FFC6</accession>
<dbReference type="GO" id="GO:0005634">
    <property type="term" value="C:nucleus"/>
    <property type="evidence" value="ECO:0007669"/>
    <property type="project" value="UniProtKB-SubCell"/>
</dbReference>
<comment type="function">
    <text evidence="3">Catalyzes the interconversion of methylthioribose-1-phosphate (MTR-1-P) into methylthioribulose-1-phosphate (MTRu-1-P).</text>
</comment>
<dbReference type="InterPro" id="IPR037171">
    <property type="entry name" value="NagB/RpiA_transferase-like"/>
</dbReference>
<keyword evidence="3" id="KW-0963">Cytoplasm</keyword>
<keyword evidence="3" id="KW-0028">Amino-acid biosynthesis</keyword>
<dbReference type="InterPro" id="IPR042529">
    <property type="entry name" value="IF_2B-like_C"/>
</dbReference>
<dbReference type="GO" id="GO:0019509">
    <property type="term" value="P:L-methionine salvage from methylthioadenosine"/>
    <property type="evidence" value="ECO:0007669"/>
    <property type="project" value="UniProtKB-UniRule"/>
</dbReference>
<dbReference type="InterPro" id="IPR027363">
    <property type="entry name" value="M1Pi_N"/>
</dbReference>
<dbReference type="Gene3D" id="3.40.50.10470">
    <property type="entry name" value="Translation initiation factor eif-2b, domain 2"/>
    <property type="match status" value="1"/>
</dbReference>
<sequence length="406" mass="45123">MTLSPILYTRDPPSLKILNQLLLPHQKVYENVTTVQQGYEQIKQMKVRGAPAIGLVAALSLAIELQIKYLEFSNNQNHKDFEPLNIISSPTALGEFIRKSLDYLNTSRPTAVNLFLSSKKLWEVTCDGLKENLNSKEIIEKIVDFVVKMLEDDLKDNKNIGKFGGEFLFSKVDNEMISVVTHCNTGSLATSGYGTALGIIRYLHEQGRLSRVYFTETRPYNQGSRLTSYELLHDQIPSTLICDSMVSALLSSSSLPHINNIIEQSQTNLTTCNQISAIIVGADRIAKNGDTANKIGTYQLAITAKYHGIIFIVAAPSTSIDLNIESGKDIIIEERSEDELVLVNGAIINENDNIIIDKVRVPPKGVKAWNPSFDITPAELITAIISEEGVFEKKLGMKEFDLTNFK</sequence>
<evidence type="ECO:0000256" key="2">
    <source>
        <dbReference type="ARBA" id="ARBA00023235"/>
    </source>
</evidence>
<proteinExistence type="inferred from homology"/>
<evidence type="ECO:0000256" key="3">
    <source>
        <dbReference type="HAMAP-Rule" id="MF_03119"/>
    </source>
</evidence>
<evidence type="ECO:0000256" key="1">
    <source>
        <dbReference type="ARBA" id="ARBA00023167"/>
    </source>
</evidence>
<dbReference type="PANTHER" id="PTHR43475">
    <property type="entry name" value="METHYLTHIORIBOSE-1-PHOSPHATE ISOMERASE"/>
    <property type="match status" value="1"/>
</dbReference>
<dbReference type="GO" id="GO:0046523">
    <property type="term" value="F:S-methyl-5-thioribose-1-phosphate isomerase activity"/>
    <property type="evidence" value="ECO:0007669"/>
    <property type="project" value="UniProtKB-UniRule"/>
</dbReference>
<comment type="pathway">
    <text evidence="3">Amino-acid biosynthesis; L-methionine biosynthesis via salvage pathway; L-methionine from S-methyl-5-thio-alpha-D-ribose 1-phosphate: step 1/6.</text>
</comment>
<dbReference type="SUPFAM" id="SSF100950">
    <property type="entry name" value="NagB/RpiA/CoA transferase-like"/>
    <property type="match status" value="1"/>
</dbReference>
<dbReference type="EMBL" id="CAJVPK010000614">
    <property type="protein sequence ID" value="CAG8531923.1"/>
    <property type="molecule type" value="Genomic_DNA"/>
</dbReference>
<dbReference type="InterPro" id="IPR000649">
    <property type="entry name" value="IF-2B-related"/>
</dbReference>
<comment type="catalytic activity">
    <reaction evidence="3">
        <text>5-(methylsulfanyl)-alpha-D-ribose 1-phosphate = 5-(methylsulfanyl)-D-ribulose 1-phosphate</text>
        <dbReference type="Rhea" id="RHEA:19989"/>
        <dbReference type="ChEBI" id="CHEBI:58533"/>
        <dbReference type="ChEBI" id="CHEBI:58548"/>
        <dbReference type="EC" id="5.3.1.23"/>
    </reaction>
</comment>
<keyword evidence="3" id="KW-0539">Nucleus</keyword>
<feature type="active site" description="Proton donor" evidence="3">
    <location>
        <position position="283"/>
    </location>
</feature>
<dbReference type="EC" id="5.3.1.23" evidence="3"/>
<dbReference type="GO" id="GO:0005737">
    <property type="term" value="C:cytoplasm"/>
    <property type="evidence" value="ECO:0007669"/>
    <property type="project" value="UniProtKB-SubCell"/>
</dbReference>
<dbReference type="InterPro" id="IPR011559">
    <property type="entry name" value="Initiation_fac_2B_a/b/d"/>
</dbReference>
<dbReference type="AlphaFoldDB" id="A0A9N9FFC6"/>
<dbReference type="FunFam" id="1.20.120.420:FF:000003">
    <property type="entry name" value="Methylthioribose-1-phosphate isomerase"/>
    <property type="match status" value="1"/>
</dbReference>
<keyword evidence="5" id="KW-1185">Reference proteome</keyword>
<feature type="site" description="Transition state stabilizer" evidence="3">
    <location>
        <position position="183"/>
    </location>
</feature>
<dbReference type="FunFam" id="3.40.50.10470:FF:000006">
    <property type="entry name" value="Methylthioribose-1-phosphate isomerase"/>
    <property type="match status" value="1"/>
</dbReference>